<gene>
    <name evidence="3" type="primary">lexA</name>
    <name evidence="3" type="ORF">Mlute_00050</name>
</gene>
<dbReference type="OrthoDB" id="9802364at2"/>
<dbReference type="SUPFAM" id="SSF51306">
    <property type="entry name" value="LexA/Signal peptidase"/>
    <property type="match status" value="1"/>
</dbReference>
<dbReference type="GO" id="GO:0004252">
    <property type="term" value="F:serine-type endopeptidase activity"/>
    <property type="evidence" value="ECO:0007669"/>
    <property type="project" value="UniProtKB-EC"/>
</dbReference>
<dbReference type="PANTHER" id="PTHR33516">
    <property type="entry name" value="LEXA REPRESSOR"/>
    <property type="match status" value="1"/>
</dbReference>
<dbReference type="Gene3D" id="2.10.109.10">
    <property type="entry name" value="Umud Fragment, subunit A"/>
    <property type="match status" value="1"/>
</dbReference>
<protein>
    <submittedName>
        <fullName evidence="3">LexA repressor</fullName>
        <ecNumber evidence="3">3.4.21.88</ecNumber>
    </submittedName>
</protein>
<dbReference type="EC" id="3.4.21.88" evidence="3"/>
<organism evidence="3 4">
    <name type="scientific">Meiothermus luteus</name>
    <dbReference type="NCBI Taxonomy" id="2026184"/>
    <lineage>
        <taxon>Bacteria</taxon>
        <taxon>Thermotogati</taxon>
        <taxon>Deinococcota</taxon>
        <taxon>Deinococci</taxon>
        <taxon>Thermales</taxon>
        <taxon>Thermaceae</taxon>
        <taxon>Meiothermus</taxon>
    </lineage>
</organism>
<dbReference type="CDD" id="cd06529">
    <property type="entry name" value="S24_LexA-like"/>
    <property type="match status" value="1"/>
</dbReference>
<dbReference type="Proteomes" id="UP000265800">
    <property type="component" value="Unassembled WGS sequence"/>
</dbReference>
<dbReference type="RefSeq" id="WP_119358775.1">
    <property type="nucleotide sequence ID" value="NZ_QWKZ01000001.1"/>
</dbReference>
<evidence type="ECO:0000313" key="4">
    <source>
        <dbReference type="Proteomes" id="UP000265800"/>
    </source>
</evidence>
<dbReference type="GO" id="GO:0006508">
    <property type="term" value="P:proteolysis"/>
    <property type="evidence" value="ECO:0007669"/>
    <property type="project" value="InterPro"/>
</dbReference>
<dbReference type="InterPro" id="IPR036286">
    <property type="entry name" value="LexA/Signal_pep-like_sf"/>
</dbReference>
<reference evidence="3 4" key="1">
    <citation type="submission" date="2018-08" db="EMBL/GenBank/DDBJ databases">
        <title>Meiothermus luteus KCTC 52599 genome sequencing project.</title>
        <authorList>
            <person name="Da Costa M.S."/>
            <person name="Albuquerque L."/>
            <person name="Raposo P."/>
            <person name="Froufe H.J.C."/>
            <person name="Barroso C.S."/>
            <person name="Egas C."/>
        </authorList>
    </citation>
    <scope>NUCLEOTIDE SEQUENCE [LARGE SCALE GENOMIC DNA]</scope>
    <source>
        <strain evidence="3 4">KCTC 52599</strain>
    </source>
</reference>
<evidence type="ECO:0000313" key="3">
    <source>
        <dbReference type="EMBL" id="RIH90128.1"/>
    </source>
</evidence>
<dbReference type="Gene3D" id="1.10.10.10">
    <property type="entry name" value="Winged helix-like DNA-binding domain superfamily/Winged helix DNA-binding domain"/>
    <property type="match status" value="1"/>
</dbReference>
<evidence type="ECO:0000259" key="2">
    <source>
        <dbReference type="Pfam" id="PF01726"/>
    </source>
</evidence>
<feature type="domain" description="LexA repressor DNA-binding" evidence="2">
    <location>
        <begin position="2"/>
        <end position="58"/>
    </location>
</feature>
<dbReference type="AlphaFoldDB" id="A0A399F1M6"/>
<dbReference type="SUPFAM" id="SSF46785">
    <property type="entry name" value="Winged helix' DNA-binding domain"/>
    <property type="match status" value="1"/>
</dbReference>
<accession>A0A399F1M6</accession>
<dbReference type="Pfam" id="PF01726">
    <property type="entry name" value="LexA_DNA_bind"/>
    <property type="match status" value="1"/>
</dbReference>
<dbReference type="InterPro" id="IPR006199">
    <property type="entry name" value="LexA_DNA-bd_dom"/>
</dbReference>
<feature type="domain" description="Peptidase S24/S26A/S26B/S26C" evidence="1">
    <location>
        <begin position="82"/>
        <end position="192"/>
    </location>
</feature>
<dbReference type="InterPro" id="IPR050077">
    <property type="entry name" value="LexA_repressor"/>
</dbReference>
<keyword evidence="4" id="KW-1185">Reference proteome</keyword>
<dbReference type="PANTHER" id="PTHR33516:SF2">
    <property type="entry name" value="LEXA REPRESSOR-RELATED"/>
    <property type="match status" value="1"/>
</dbReference>
<dbReference type="EMBL" id="QWKZ01000001">
    <property type="protein sequence ID" value="RIH90128.1"/>
    <property type="molecule type" value="Genomic_DNA"/>
</dbReference>
<proteinExistence type="predicted"/>
<sequence>MQLSRGQQKVVQQMSALKRKLGRMPSVPELSAALGYSYQALRQHLTALERKGLLEVISRGQGRTSEIILTPQGKLLLGQGIPVLGYIAAGPMAPAVQQQLGLLELPGSPDTFALVVDGDSMADFFLAGDVVVVHRVARPPRRREICAVIDSETGRASLKYVTLQGDIALLEPHNPDYPSLELPARELRLLGVFEYMLRGKSPEQLLSTLGVVM</sequence>
<comment type="caution">
    <text evidence="3">The sequence shown here is derived from an EMBL/GenBank/DDBJ whole genome shotgun (WGS) entry which is preliminary data.</text>
</comment>
<name>A0A399F1M6_9DEIN</name>
<dbReference type="InterPro" id="IPR039418">
    <property type="entry name" value="LexA-like"/>
</dbReference>
<dbReference type="InterPro" id="IPR015927">
    <property type="entry name" value="Peptidase_S24_S26A/B/C"/>
</dbReference>
<evidence type="ECO:0000259" key="1">
    <source>
        <dbReference type="Pfam" id="PF00717"/>
    </source>
</evidence>
<keyword evidence="3" id="KW-0378">Hydrolase</keyword>
<dbReference type="InterPro" id="IPR036388">
    <property type="entry name" value="WH-like_DNA-bd_sf"/>
</dbReference>
<dbReference type="Pfam" id="PF00717">
    <property type="entry name" value="Peptidase_S24"/>
    <property type="match status" value="1"/>
</dbReference>
<dbReference type="InterPro" id="IPR036390">
    <property type="entry name" value="WH_DNA-bd_sf"/>
</dbReference>